<reference evidence="1" key="1">
    <citation type="submission" date="2017-07" db="EMBL/GenBank/DDBJ databases">
        <authorList>
            <person name="Mikheyev A."/>
            <person name="Grau M."/>
        </authorList>
    </citation>
    <scope>NUCLEOTIDE SEQUENCE</scope>
    <source>
        <tissue evidence="1">Venom_gland</tissue>
    </source>
</reference>
<reference evidence="1" key="2">
    <citation type="submission" date="2017-11" db="EMBL/GenBank/DDBJ databases">
        <title>Coralsnake Venomics: Analyses of Venom Gland Transcriptomes and Proteomes of Six Brazilian Taxa.</title>
        <authorList>
            <person name="Aird S.D."/>
            <person name="Jorge da Silva N."/>
            <person name="Qiu L."/>
            <person name="Villar-Briones A."/>
            <person name="Aparecida-Saddi V."/>
            <person name="Campos-Telles M.P."/>
            <person name="Grau M."/>
            <person name="Mikheyev A.S."/>
        </authorList>
    </citation>
    <scope>NUCLEOTIDE SEQUENCE</scope>
    <source>
        <tissue evidence="1">Venom_gland</tissue>
    </source>
</reference>
<evidence type="ECO:0000313" key="1">
    <source>
        <dbReference type="EMBL" id="LAB28170.1"/>
    </source>
</evidence>
<protein>
    <submittedName>
        <fullName evidence="1">Uncharacterized protein</fullName>
    </submittedName>
</protein>
<name>A0A2D4M495_9SAUR</name>
<sequence>MYISDFPKAPGCPCCCRILRIDLNSDVIPVSSKTSRTAVFPMSSPGSDKPPGNFHAFLVLKETKRTHQLRSAQLLVCWTSTAACQKQGSANKQSTIARCSQHTKPHPLWYMEKPQHRIRYWCPKGWRPQH</sequence>
<proteinExistence type="predicted"/>
<dbReference type="AlphaFoldDB" id="A0A2D4M495"/>
<dbReference type="EMBL" id="IACM01069532">
    <property type="protein sequence ID" value="LAB28170.1"/>
    <property type="molecule type" value="Transcribed_RNA"/>
</dbReference>
<accession>A0A2D4M495</accession>
<organism evidence="1">
    <name type="scientific">Micrurus spixii</name>
    <name type="common">Amazon coral snake</name>
    <dbReference type="NCBI Taxonomy" id="129469"/>
    <lineage>
        <taxon>Eukaryota</taxon>
        <taxon>Metazoa</taxon>
        <taxon>Chordata</taxon>
        <taxon>Craniata</taxon>
        <taxon>Vertebrata</taxon>
        <taxon>Euteleostomi</taxon>
        <taxon>Lepidosauria</taxon>
        <taxon>Squamata</taxon>
        <taxon>Bifurcata</taxon>
        <taxon>Unidentata</taxon>
        <taxon>Episquamata</taxon>
        <taxon>Toxicofera</taxon>
        <taxon>Serpentes</taxon>
        <taxon>Colubroidea</taxon>
        <taxon>Elapidae</taxon>
        <taxon>Elapinae</taxon>
        <taxon>Micrurus</taxon>
    </lineage>
</organism>